<reference evidence="2" key="1">
    <citation type="journal article" date="2019" name="Int. J. Syst. Evol. Microbiol.">
        <title>The Global Catalogue of Microorganisms (GCM) 10K type strain sequencing project: providing services to taxonomists for standard genome sequencing and annotation.</title>
        <authorList>
            <consortium name="The Broad Institute Genomics Platform"/>
            <consortium name="The Broad Institute Genome Sequencing Center for Infectious Disease"/>
            <person name="Wu L."/>
            <person name="Ma J."/>
        </authorList>
    </citation>
    <scope>NUCLEOTIDE SEQUENCE [LARGE SCALE GENOMIC DNA]</scope>
    <source>
        <strain evidence="2">CCUG 49339</strain>
    </source>
</reference>
<accession>A0ABW4LM29</accession>
<protein>
    <submittedName>
        <fullName evidence="1">Uncharacterized protein</fullName>
    </submittedName>
</protein>
<comment type="caution">
    <text evidence="1">The sequence shown here is derived from an EMBL/GenBank/DDBJ whole genome shotgun (WGS) entry which is preliminary data.</text>
</comment>
<organism evidence="1 2">
    <name type="scientific">Bacillus salitolerans</name>
    <dbReference type="NCBI Taxonomy" id="1437434"/>
    <lineage>
        <taxon>Bacteria</taxon>
        <taxon>Bacillati</taxon>
        <taxon>Bacillota</taxon>
        <taxon>Bacilli</taxon>
        <taxon>Bacillales</taxon>
        <taxon>Bacillaceae</taxon>
        <taxon>Bacillus</taxon>
    </lineage>
</organism>
<evidence type="ECO:0000313" key="2">
    <source>
        <dbReference type="Proteomes" id="UP001597214"/>
    </source>
</evidence>
<keyword evidence="2" id="KW-1185">Reference proteome</keyword>
<dbReference type="RefSeq" id="WP_377927392.1">
    <property type="nucleotide sequence ID" value="NZ_JBHUEM010000005.1"/>
</dbReference>
<evidence type="ECO:0000313" key="1">
    <source>
        <dbReference type="EMBL" id="MFD1736245.1"/>
    </source>
</evidence>
<gene>
    <name evidence="1" type="ORF">ACFSCX_06660</name>
</gene>
<dbReference type="Proteomes" id="UP001597214">
    <property type="component" value="Unassembled WGS sequence"/>
</dbReference>
<name>A0ABW4LM29_9BACI</name>
<sequence length="298" mass="34093">MNTTENNVLKETEAILKEKFEQNDDFKTELFLLYNVYAPKYLRFVKDEMGQKRLQDMFFEAIKGQIFHGYYLIRELLADENTHISNEFLGQPIGYLTNEVPLLLGQALGDNSRELIKTEVGHKFLMWLITNYEGTFDLAKQVLWDLTCLGARQALLDEKESKNIGSNIEKVEGLLSVLNDLEFLTPQLYLSAAVVTDSVEMWEINYWNSYRNHHKAGDVSVIKVENQDETGYLVAINLHVSIFKEERESIVTHLVGKLVERNNINPSALSISVGIVEEYSAFVINQNHDTGVNTYGSN</sequence>
<proteinExistence type="predicted"/>
<dbReference type="EMBL" id="JBHUEM010000005">
    <property type="protein sequence ID" value="MFD1736245.1"/>
    <property type="molecule type" value="Genomic_DNA"/>
</dbReference>